<organism evidence="8 9">
    <name type="scientific">Polytolypa hystricis (strain UAMH7299)</name>
    <dbReference type="NCBI Taxonomy" id="1447883"/>
    <lineage>
        <taxon>Eukaryota</taxon>
        <taxon>Fungi</taxon>
        <taxon>Dikarya</taxon>
        <taxon>Ascomycota</taxon>
        <taxon>Pezizomycotina</taxon>
        <taxon>Eurotiomycetes</taxon>
        <taxon>Eurotiomycetidae</taxon>
        <taxon>Onygenales</taxon>
        <taxon>Onygenales incertae sedis</taxon>
        <taxon>Polytolypa</taxon>
    </lineage>
</organism>
<feature type="compositionally biased region" description="Basic and acidic residues" evidence="7">
    <location>
        <begin position="1"/>
        <end position="10"/>
    </location>
</feature>
<dbReference type="GO" id="GO:0015501">
    <property type="term" value="F:glutamate:sodium symporter activity"/>
    <property type="evidence" value="ECO:0007669"/>
    <property type="project" value="TreeGrafter"/>
</dbReference>
<dbReference type="PANTHER" id="PTHR11958">
    <property type="entry name" value="SODIUM/DICARBOXYLATE SYMPORTER-RELATED"/>
    <property type="match status" value="1"/>
</dbReference>
<keyword evidence="6" id="KW-0769">Symport</keyword>
<keyword evidence="3 6" id="KW-0812">Transmembrane</keyword>
<accession>A0A2B7XVE9</accession>
<keyword evidence="9" id="KW-1185">Reference proteome</keyword>
<feature type="transmembrane region" description="Helical" evidence="6">
    <location>
        <begin position="91"/>
        <end position="112"/>
    </location>
</feature>
<protein>
    <recommendedName>
        <fullName evidence="6">Amino acid transporter</fullName>
    </recommendedName>
</protein>
<sequence length="479" mass="52261">MSSDRGKEGSDSPQVEIKNQSSHESQPDIGEAENIKKPWYQRWWRVLREPGSVWQIIIAATLAIAIGMAVTSSVEEVPTAAVVLVGIPGTLWLRCLKGVVLPLIVVSMILAVQRLREMARGGLALARWTIGYYLSTTLIAIIHSTIMVALVWKNQFTEVGAESLATDTTDDELIKERSKYEVHDIVLQLFESLVPANIVNALATDSLLAVIITAMVVGYLLPSGSAILKAIVEVEKIIMIIITWLIHIAPIGIFFLIMPNLFKLDIGEIGYNLGILIGSAMTGMATQLVIVYPIIYFAFMRENAYTYWFKNAPAWLTAWGTASSAATMPVTMKCMKTRGIPDTVTKFAIPLGTLVNMDGTAIYFPVSVVFLAATQGHELAPTDYVIIVLLATLASIGTTPIPSSSLVLVVLIANSVNVEITGMYGVILAIDWFLDRFRTVINVSGDMFGCAIVARMTGIKDSPEDRELEVEPADNTARV</sequence>
<evidence type="ECO:0000256" key="2">
    <source>
        <dbReference type="ARBA" id="ARBA00022448"/>
    </source>
</evidence>
<feature type="transmembrane region" description="Helical" evidence="6">
    <location>
        <begin position="52"/>
        <end position="71"/>
    </location>
</feature>
<evidence type="ECO:0000256" key="3">
    <source>
        <dbReference type="ARBA" id="ARBA00022692"/>
    </source>
</evidence>
<dbReference type="SUPFAM" id="SSF118215">
    <property type="entry name" value="Proton glutamate symport protein"/>
    <property type="match status" value="1"/>
</dbReference>
<reference evidence="8 9" key="1">
    <citation type="submission" date="2017-10" db="EMBL/GenBank/DDBJ databases">
        <title>Comparative genomics in systemic dimorphic fungi from Ajellomycetaceae.</title>
        <authorList>
            <person name="Munoz J.F."/>
            <person name="Mcewen J.G."/>
            <person name="Clay O.K."/>
            <person name="Cuomo C.A."/>
        </authorList>
    </citation>
    <scope>NUCLEOTIDE SEQUENCE [LARGE SCALE GENOMIC DNA]</scope>
    <source>
        <strain evidence="8 9">UAMH7299</strain>
    </source>
</reference>
<evidence type="ECO:0000256" key="4">
    <source>
        <dbReference type="ARBA" id="ARBA00022989"/>
    </source>
</evidence>
<feature type="transmembrane region" description="Helical" evidence="6">
    <location>
        <begin position="207"/>
        <end position="228"/>
    </location>
</feature>
<feature type="compositionally biased region" description="Polar residues" evidence="7">
    <location>
        <begin position="11"/>
        <end position="24"/>
    </location>
</feature>
<keyword evidence="4 6" id="KW-1133">Transmembrane helix</keyword>
<dbReference type="InterPro" id="IPR001991">
    <property type="entry name" value="Na-dicarboxylate_symporter"/>
</dbReference>
<comment type="similarity">
    <text evidence="6">Belongs to the dicarboxylate/amino acid:cation symporter (DAACS) (TC 2.A.23) family.</text>
</comment>
<dbReference type="GO" id="GO:0005313">
    <property type="term" value="F:L-glutamate transmembrane transporter activity"/>
    <property type="evidence" value="ECO:0007669"/>
    <property type="project" value="TreeGrafter"/>
</dbReference>
<dbReference type="GO" id="GO:0015175">
    <property type="term" value="F:neutral L-amino acid transmembrane transporter activity"/>
    <property type="evidence" value="ECO:0007669"/>
    <property type="project" value="TreeGrafter"/>
</dbReference>
<feature type="transmembrane region" description="Helical" evidence="6">
    <location>
        <begin position="384"/>
        <end position="401"/>
    </location>
</feature>
<dbReference type="EMBL" id="PDNA01000116">
    <property type="protein sequence ID" value="PGH12538.1"/>
    <property type="molecule type" value="Genomic_DNA"/>
</dbReference>
<feature type="transmembrane region" description="Helical" evidence="6">
    <location>
        <begin position="269"/>
        <end position="295"/>
    </location>
</feature>
<evidence type="ECO:0000256" key="5">
    <source>
        <dbReference type="ARBA" id="ARBA00023136"/>
    </source>
</evidence>
<dbReference type="PRINTS" id="PR00173">
    <property type="entry name" value="EDTRNSPORT"/>
</dbReference>
<proteinExistence type="inferred from homology"/>
<feature type="transmembrane region" description="Helical" evidence="6">
    <location>
        <begin position="347"/>
        <end position="372"/>
    </location>
</feature>
<dbReference type="Proteomes" id="UP000224634">
    <property type="component" value="Unassembled WGS sequence"/>
</dbReference>
<dbReference type="OrthoDB" id="5877963at2759"/>
<dbReference type="STRING" id="1447883.A0A2B7XVE9"/>
<dbReference type="PANTHER" id="PTHR11958:SF63">
    <property type="entry name" value="AMINO ACID TRANSPORTER"/>
    <property type="match status" value="1"/>
</dbReference>
<comment type="subcellular location">
    <subcellularLocation>
        <location evidence="1 6">Membrane</location>
        <topology evidence="1 6">Multi-pass membrane protein</topology>
    </subcellularLocation>
</comment>
<dbReference type="AlphaFoldDB" id="A0A2B7XVE9"/>
<dbReference type="Gene3D" id="1.10.3860.10">
    <property type="entry name" value="Sodium:dicarboxylate symporter"/>
    <property type="match status" value="1"/>
</dbReference>
<feature type="transmembrane region" description="Helical" evidence="6">
    <location>
        <begin position="307"/>
        <end position="327"/>
    </location>
</feature>
<comment type="caution">
    <text evidence="8">The sequence shown here is derived from an EMBL/GenBank/DDBJ whole genome shotgun (WGS) entry which is preliminary data.</text>
</comment>
<evidence type="ECO:0000256" key="1">
    <source>
        <dbReference type="ARBA" id="ARBA00004141"/>
    </source>
</evidence>
<feature type="transmembrane region" description="Helical" evidence="6">
    <location>
        <begin position="407"/>
        <end position="434"/>
    </location>
</feature>
<dbReference type="InterPro" id="IPR036458">
    <property type="entry name" value="Na:dicarbo_symporter_sf"/>
</dbReference>
<dbReference type="GO" id="GO:0005886">
    <property type="term" value="C:plasma membrane"/>
    <property type="evidence" value="ECO:0007669"/>
    <property type="project" value="TreeGrafter"/>
</dbReference>
<keyword evidence="5 6" id="KW-0472">Membrane</keyword>
<evidence type="ECO:0000313" key="9">
    <source>
        <dbReference type="Proteomes" id="UP000224634"/>
    </source>
</evidence>
<dbReference type="Pfam" id="PF00375">
    <property type="entry name" value="SDF"/>
    <property type="match status" value="1"/>
</dbReference>
<feature type="transmembrane region" description="Helical" evidence="6">
    <location>
        <begin position="237"/>
        <end position="257"/>
    </location>
</feature>
<evidence type="ECO:0000256" key="7">
    <source>
        <dbReference type="SAM" id="MobiDB-lite"/>
    </source>
</evidence>
<name>A0A2B7XVE9_POLH7</name>
<evidence type="ECO:0000256" key="6">
    <source>
        <dbReference type="RuleBase" id="RU361216"/>
    </source>
</evidence>
<evidence type="ECO:0000313" key="8">
    <source>
        <dbReference type="EMBL" id="PGH12538.1"/>
    </source>
</evidence>
<keyword evidence="2 6" id="KW-0813">Transport</keyword>
<gene>
    <name evidence="8" type="ORF">AJ80_06699</name>
</gene>
<feature type="region of interest" description="Disordered" evidence="7">
    <location>
        <begin position="1"/>
        <end position="28"/>
    </location>
</feature>
<dbReference type="InterPro" id="IPR050746">
    <property type="entry name" value="DAACS"/>
</dbReference>
<feature type="transmembrane region" description="Helical" evidence="6">
    <location>
        <begin position="132"/>
        <end position="152"/>
    </location>
</feature>